<keyword evidence="1" id="KW-0547">Nucleotide-binding</keyword>
<organism evidence="5 6">
    <name type="scientific">Paraburkholderia metrosideri</name>
    <dbReference type="NCBI Taxonomy" id="580937"/>
    <lineage>
        <taxon>Bacteria</taxon>
        <taxon>Pseudomonadati</taxon>
        <taxon>Pseudomonadota</taxon>
        <taxon>Betaproteobacteria</taxon>
        <taxon>Burkholderiales</taxon>
        <taxon>Burkholderiaceae</taxon>
        <taxon>Paraburkholderia</taxon>
    </lineage>
</organism>
<dbReference type="PANTHER" id="PTHR43272:SF33">
    <property type="entry name" value="AMP-BINDING DOMAIN-CONTAINING PROTEIN-RELATED"/>
    <property type="match status" value="1"/>
</dbReference>
<dbReference type="Proteomes" id="UP001629432">
    <property type="component" value="Unassembled WGS sequence"/>
</dbReference>
<dbReference type="RefSeq" id="WP_408339735.1">
    <property type="nucleotide sequence ID" value="NZ_JAQQCF010000036.1"/>
</dbReference>
<evidence type="ECO:0000313" key="5">
    <source>
        <dbReference type="EMBL" id="MFM0641149.1"/>
    </source>
</evidence>
<evidence type="ECO:0000256" key="2">
    <source>
        <dbReference type="ARBA" id="ARBA00022840"/>
    </source>
</evidence>
<dbReference type="PROSITE" id="PS00455">
    <property type="entry name" value="AMP_BINDING"/>
    <property type="match status" value="1"/>
</dbReference>
<feature type="domain" description="AMP-dependent synthetase/ligase" evidence="4">
    <location>
        <begin position="22"/>
        <end position="379"/>
    </location>
</feature>
<reference evidence="5 6" key="1">
    <citation type="journal article" date="2024" name="Chem. Sci.">
        <title>Discovery of megapolipeptins by genome mining of a Burkholderiales bacteria collection.</title>
        <authorList>
            <person name="Paulo B.S."/>
            <person name="Recchia M.J.J."/>
            <person name="Lee S."/>
            <person name="Fergusson C.H."/>
            <person name="Romanowski S.B."/>
            <person name="Hernandez A."/>
            <person name="Krull N."/>
            <person name="Liu D.Y."/>
            <person name="Cavanagh H."/>
            <person name="Bos A."/>
            <person name="Gray C.A."/>
            <person name="Murphy B.T."/>
            <person name="Linington R.G."/>
            <person name="Eustaquio A.S."/>
        </authorList>
    </citation>
    <scope>NUCLEOTIDE SEQUENCE [LARGE SCALE GENOMIC DNA]</scope>
    <source>
        <strain evidence="5 6">RL17-338-BIC-A</strain>
    </source>
</reference>
<dbReference type="PANTHER" id="PTHR43272">
    <property type="entry name" value="LONG-CHAIN-FATTY-ACID--COA LIGASE"/>
    <property type="match status" value="1"/>
</dbReference>
<dbReference type="InterPro" id="IPR020845">
    <property type="entry name" value="AMP-binding_CS"/>
</dbReference>
<dbReference type="Gene3D" id="3.40.50.12780">
    <property type="entry name" value="N-terminal domain of ligase-like"/>
    <property type="match status" value="1"/>
</dbReference>
<dbReference type="InterPro" id="IPR045851">
    <property type="entry name" value="AMP-bd_C_sf"/>
</dbReference>
<proteinExistence type="predicted"/>
<gene>
    <name evidence="5" type="ORF">PQQ63_31075</name>
</gene>
<protein>
    <submittedName>
        <fullName evidence="5">AMP-binding protein</fullName>
    </submittedName>
</protein>
<dbReference type="Pfam" id="PF00501">
    <property type="entry name" value="AMP-binding"/>
    <property type="match status" value="1"/>
</dbReference>
<evidence type="ECO:0000313" key="6">
    <source>
        <dbReference type="Proteomes" id="UP001629432"/>
    </source>
</evidence>
<dbReference type="Pfam" id="PF23562">
    <property type="entry name" value="AMP-binding_C_3"/>
    <property type="match status" value="1"/>
</dbReference>
<keyword evidence="6" id="KW-1185">Reference proteome</keyword>
<dbReference type="InterPro" id="IPR000873">
    <property type="entry name" value="AMP-dep_synth/lig_dom"/>
</dbReference>
<comment type="caution">
    <text evidence="5">The sequence shown here is derived from an EMBL/GenBank/DDBJ whole genome shotgun (WGS) entry which is preliminary data.</text>
</comment>
<dbReference type="EMBL" id="JAQQCF010000036">
    <property type="protein sequence ID" value="MFM0641149.1"/>
    <property type="molecule type" value="Genomic_DNA"/>
</dbReference>
<evidence type="ECO:0000256" key="1">
    <source>
        <dbReference type="ARBA" id="ARBA00022741"/>
    </source>
</evidence>
<sequence length="551" mass="61259">MLDSENLPLARLYHWERERAAEPYLIQPMENGEVRSLTWAEAVGEARRMAAYLRSLALPPKSNIAILSKNCAHWLLADFAIMMSGHVSVPLYPTLTADSVRSVLEHSEARVVFVGKLDLWPAMRAGVPHGAHCIGFPYLAPEVFDGPRWDDIMRDTAPLTETVHREPDELATIVYTSGTTGEPKGVMHTFGSLGWCAEPLFDVMSFSPADRMISYLPLSHVAERAYVEMLSVRCGFAVYFSESLESFNADLQRARPTFFLSVPRLWAKFRSAIVGRLPPGPIPEHLKPTILQQLGLDQIRLAGSAAAALEPELLVWYRDLGLELLEGYGMSEVCGLSHTSSLGKTRPGYVGKPVGGIESRLSDIGEIEIRSPANTTGYYRRPDLSAALFTDDGFIRTGDKGELDEEGHLKIAGRIKEIFKTTKGKYVAPGPIESRFAMHPYVEACCVVGEGLPQPCALVALSEEGRRLSGNGRRSTLTVSLAEHLEQINRALDEHEKMRFVVVVDAIWDEASGLVTPTFKIRRGRVEDRYTSRLNHWYALRTPVVWEAESI</sequence>
<evidence type="ECO:0000259" key="4">
    <source>
        <dbReference type="Pfam" id="PF00501"/>
    </source>
</evidence>
<dbReference type="SUPFAM" id="SSF56801">
    <property type="entry name" value="Acetyl-CoA synthetase-like"/>
    <property type="match status" value="1"/>
</dbReference>
<comment type="catalytic activity">
    <reaction evidence="3">
        <text>a long-chain fatty acid + ATP + CoA = a long-chain fatty acyl-CoA + AMP + diphosphate</text>
        <dbReference type="Rhea" id="RHEA:15421"/>
        <dbReference type="ChEBI" id="CHEBI:30616"/>
        <dbReference type="ChEBI" id="CHEBI:33019"/>
        <dbReference type="ChEBI" id="CHEBI:57287"/>
        <dbReference type="ChEBI" id="CHEBI:57560"/>
        <dbReference type="ChEBI" id="CHEBI:83139"/>
        <dbReference type="ChEBI" id="CHEBI:456215"/>
        <dbReference type="EC" id="6.2.1.3"/>
    </reaction>
    <physiologicalReaction direction="left-to-right" evidence="3">
        <dbReference type="Rhea" id="RHEA:15422"/>
    </physiologicalReaction>
</comment>
<accession>A0ABW9E2L3</accession>
<dbReference type="InterPro" id="IPR042099">
    <property type="entry name" value="ANL_N_sf"/>
</dbReference>
<dbReference type="Gene3D" id="3.30.300.30">
    <property type="match status" value="1"/>
</dbReference>
<keyword evidence="2" id="KW-0067">ATP-binding</keyword>
<name>A0ABW9E2L3_9BURK</name>
<evidence type="ECO:0000256" key="3">
    <source>
        <dbReference type="ARBA" id="ARBA00024484"/>
    </source>
</evidence>